<feature type="non-terminal residue" evidence="2">
    <location>
        <position position="1"/>
    </location>
</feature>
<sequence>NLQLEARAGGEEGVSGAKELLDDGHVAYLLKLSEASGYSNQAAHYESLGEKLTDGGRTYAEGLRKMAHEKKVEAWRAEAARLRNLGSALTDAGRKLAEKLEKQVDEADQQAKD</sequence>
<evidence type="ECO:0000313" key="3">
    <source>
        <dbReference type="Proteomes" id="UP000836404"/>
    </source>
</evidence>
<comment type="caution">
    <text evidence="2">The sequence shown here is derived from an EMBL/GenBank/DDBJ whole genome shotgun (WGS) entry which is preliminary data.</text>
</comment>
<feature type="coiled-coil region" evidence="1">
    <location>
        <begin position="65"/>
        <end position="110"/>
    </location>
</feature>
<name>A0A9N8Q7B0_9BASI</name>
<reference evidence="2 3" key="1">
    <citation type="submission" date="2020-10" db="EMBL/GenBank/DDBJ databases">
        <authorList>
            <person name="Sedaghatjoo S."/>
        </authorList>
    </citation>
    <scope>NUCLEOTIDE SEQUENCE [LARGE SCALE GENOMIC DNA]</scope>
    <source>
        <strain evidence="2 3">LLFL</strain>
    </source>
</reference>
<proteinExistence type="predicted"/>
<keyword evidence="1" id="KW-0175">Coiled coil</keyword>
<gene>
    <name evidence="2" type="ORF">JKILLFL_G4387</name>
</gene>
<dbReference type="Proteomes" id="UP000836404">
    <property type="component" value="Unassembled WGS sequence"/>
</dbReference>
<dbReference type="EMBL" id="CAJHJF010000537">
    <property type="protein sequence ID" value="CAD6903250.1"/>
    <property type="molecule type" value="Genomic_DNA"/>
</dbReference>
<evidence type="ECO:0000256" key="1">
    <source>
        <dbReference type="SAM" id="Coils"/>
    </source>
</evidence>
<dbReference type="AlphaFoldDB" id="A0A9N8Q7B0"/>
<evidence type="ECO:0000313" key="2">
    <source>
        <dbReference type="EMBL" id="CAD6903250.1"/>
    </source>
</evidence>
<keyword evidence="3" id="KW-1185">Reference proteome</keyword>
<accession>A0A9N8Q7B0</accession>
<protein>
    <submittedName>
        <fullName evidence="2">Uncharacterized protein</fullName>
    </submittedName>
</protein>
<organism evidence="2 3">
    <name type="scientific">Tilletia laevis</name>
    <dbReference type="NCBI Taxonomy" id="157183"/>
    <lineage>
        <taxon>Eukaryota</taxon>
        <taxon>Fungi</taxon>
        <taxon>Dikarya</taxon>
        <taxon>Basidiomycota</taxon>
        <taxon>Ustilaginomycotina</taxon>
        <taxon>Exobasidiomycetes</taxon>
        <taxon>Tilletiales</taxon>
        <taxon>Tilletiaceae</taxon>
        <taxon>Tilletia</taxon>
    </lineage>
</organism>